<evidence type="ECO:0000313" key="3">
    <source>
        <dbReference type="Proteomes" id="UP001165136"/>
    </source>
</evidence>
<accession>A0A9W6R3Q5</accession>
<dbReference type="AlphaFoldDB" id="A0A9W6R3Q5"/>
<name>A0A9W6R3Q5_9PSEU</name>
<keyword evidence="3" id="KW-1185">Reference proteome</keyword>
<feature type="compositionally biased region" description="Basic and acidic residues" evidence="1">
    <location>
        <begin position="74"/>
        <end position="90"/>
    </location>
</feature>
<proteinExistence type="predicted"/>
<comment type="caution">
    <text evidence="2">The sequence shown here is derived from an EMBL/GenBank/DDBJ whole genome shotgun (WGS) entry which is preliminary data.</text>
</comment>
<evidence type="ECO:0000256" key="1">
    <source>
        <dbReference type="SAM" id="MobiDB-lite"/>
    </source>
</evidence>
<gene>
    <name evidence="2" type="ORF">Atai01_53220</name>
</gene>
<feature type="region of interest" description="Disordered" evidence="1">
    <location>
        <begin position="71"/>
        <end position="90"/>
    </location>
</feature>
<evidence type="ECO:0000313" key="2">
    <source>
        <dbReference type="EMBL" id="GLY68703.1"/>
    </source>
</evidence>
<dbReference type="Proteomes" id="UP001165136">
    <property type="component" value="Unassembled WGS sequence"/>
</dbReference>
<dbReference type="EMBL" id="BSTI01000012">
    <property type="protein sequence ID" value="GLY68703.1"/>
    <property type="molecule type" value="Genomic_DNA"/>
</dbReference>
<feature type="region of interest" description="Disordered" evidence="1">
    <location>
        <begin position="43"/>
        <end position="66"/>
    </location>
</feature>
<sequence length="90" mass="9773">MVLEPKRMMAQAKGRPTWFSARLVAATWDDAVDSLVSQEFHEGTRKCPVSRQGGRTPETSDSTGKPFAAIRSAADMREVGGPDLHGDQVS</sequence>
<organism evidence="2 3">
    <name type="scientific">Amycolatopsis taiwanensis</name>
    <dbReference type="NCBI Taxonomy" id="342230"/>
    <lineage>
        <taxon>Bacteria</taxon>
        <taxon>Bacillati</taxon>
        <taxon>Actinomycetota</taxon>
        <taxon>Actinomycetes</taxon>
        <taxon>Pseudonocardiales</taxon>
        <taxon>Pseudonocardiaceae</taxon>
        <taxon>Amycolatopsis</taxon>
    </lineage>
</organism>
<reference evidence="2" key="1">
    <citation type="submission" date="2023-03" db="EMBL/GenBank/DDBJ databases">
        <title>Amycolatopsis taiwanensis NBRC 103393.</title>
        <authorList>
            <person name="Ichikawa N."/>
            <person name="Sato H."/>
            <person name="Tonouchi N."/>
        </authorList>
    </citation>
    <scope>NUCLEOTIDE SEQUENCE</scope>
    <source>
        <strain evidence="2">NBRC 103393</strain>
    </source>
</reference>
<protein>
    <submittedName>
        <fullName evidence="2">Uncharacterized protein</fullName>
    </submittedName>
</protein>